<dbReference type="AlphaFoldDB" id="A0AB39L3M0"/>
<sequence>MPILRSPRLLAALAACALVTGASAAPALADSGHTVTNTVTQHGTWTEYGDHDFCTGETINPTITGNSVMHVTYFPGGDEAWGTFTTEGTATFVQPSTQLDFSGRVTVWGNFNMNNRNSNSTFTANFKASAVDSAGVTHYETGHETFHIGFNAVDPGTPIVIVDKMNVTCS</sequence>
<name>A0AB39L3M0_9MICC</name>
<dbReference type="EMBL" id="CP163302">
    <property type="protein sequence ID" value="XDP45411.1"/>
    <property type="molecule type" value="Genomic_DNA"/>
</dbReference>
<feature type="chain" id="PRO_5044236465" description="Secreted protein" evidence="1">
    <location>
        <begin position="25"/>
        <end position="170"/>
    </location>
</feature>
<dbReference type="KEGG" id="spue:AB5L97_19485"/>
<evidence type="ECO:0000256" key="1">
    <source>
        <dbReference type="SAM" id="SignalP"/>
    </source>
</evidence>
<accession>A0AB39L3M0</accession>
<evidence type="ECO:0000313" key="2">
    <source>
        <dbReference type="EMBL" id="XDP45411.1"/>
    </source>
</evidence>
<gene>
    <name evidence="2" type="ORF">AB5L97_19485</name>
</gene>
<dbReference type="RefSeq" id="WP_369045945.1">
    <property type="nucleotide sequence ID" value="NZ_CP163302.1"/>
</dbReference>
<feature type="signal peptide" evidence="1">
    <location>
        <begin position="1"/>
        <end position="24"/>
    </location>
</feature>
<protein>
    <recommendedName>
        <fullName evidence="3">Secreted protein</fullName>
    </recommendedName>
</protein>
<proteinExistence type="predicted"/>
<keyword evidence="1" id="KW-0732">Signal</keyword>
<reference evidence="2" key="1">
    <citation type="submission" date="2024-07" db="EMBL/GenBank/DDBJ databases">
        <authorList>
            <person name="fu j."/>
        </authorList>
    </citation>
    <scope>NUCLEOTIDE SEQUENCE</scope>
    <source>
        <strain evidence="2">P10A9</strain>
    </source>
</reference>
<evidence type="ECO:0008006" key="3">
    <source>
        <dbReference type="Google" id="ProtNLM"/>
    </source>
</evidence>
<organism evidence="2">
    <name type="scientific">Sinomonas puerhi</name>
    <dbReference type="NCBI Taxonomy" id="3238584"/>
    <lineage>
        <taxon>Bacteria</taxon>
        <taxon>Bacillati</taxon>
        <taxon>Actinomycetota</taxon>
        <taxon>Actinomycetes</taxon>
        <taxon>Micrococcales</taxon>
        <taxon>Micrococcaceae</taxon>
        <taxon>Sinomonas</taxon>
    </lineage>
</organism>